<comment type="subcellular location">
    <subcellularLocation>
        <location evidence="20">Cell outer membrane</location>
        <topology evidence="20">Multi-pass membrane protein</topology>
    </subcellularLocation>
    <text evidence="20">One of the very few enzymes located there.</text>
</comment>
<keyword evidence="16" id="KW-0472">Membrane</keyword>
<comment type="catalytic activity">
    <reaction evidence="2 20">
        <text>a 1,2-diacyl-sn-glycero-3-phosphocholine + H2O = a 1-acyl-sn-glycero-3-phosphocholine + a fatty acid + H(+)</text>
        <dbReference type="Rhea" id="RHEA:15801"/>
        <dbReference type="ChEBI" id="CHEBI:15377"/>
        <dbReference type="ChEBI" id="CHEBI:15378"/>
        <dbReference type="ChEBI" id="CHEBI:28868"/>
        <dbReference type="ChEBI" id="CHEBI:57643"/>
        <dbReference type="ChEBI" id="CHEBI:58168"/>
        <dbReference type="EC" id="3.1.1.4"/>
    </reaction>
</comment>
<keyword evidence="17 20" id="KW-0998">Cell outer membrane</keyword>
<dbReference type="SUPFAM" id="SSF56931">
    <property type="entry name" value="Outer membrane phospholipase A (OMPLA)"/>
    <property type="match status" value="1"/>
</dbReference>
<dbReference type="GO" id="GO:0009279">
    <property type="term" value="C:cell outer membrane"/>
    <property type="evidence" value="ECO:0007669"/>
    <property type="project" value="UniProtKB-SubCell"/>
</dbReference>
<dbReference type="Gene3D" id="2.40.230.10">
    <property type="entry name" value="Phospholipase A1"/>
    <property type="match status" value="1"/>
</dbReference>
<dbReference type="AlphaFoldDB" id="A0A411HK67"/>
<feature type="region of interest" description="Disordered" evidence="21">
    <location>
        <begin position="68"/>
        <end position="96"/>
    </location>
</feature>
<sequence>MKFLSCCNSSKAQWLGLCVSVFPVAFVSQAIAAGSAADCKAITDNSQRLACYDAMSAGTDVAGKPVANAAADQTSGNTNSSPEKPKGEQGLPPPVPEYAPIGRLVSQHWELEPDEKNGLFHFVTHHANYVLPGVYNDNVNNHPYSPTHEAANPDPGGYQKEELKFQVSFKTKILEDILFGHADLWAAYTQQSNWQVYNSADSRPFRETNYEPEAILAFPTNYDLFGLHGRFINLAFDHQSNGQADPLSRSWNRVYAQIGFDRGDFALQFRRWWRLSDKTDDNPDITHYLGHGDLVAAYKRDGNMYILTVRNNLDSDHNHGAVQFDWTFPLYLNLKGYVQLFSGYGDSLIDYNHRQNTVGLGVMLTDWL</sequence>
<evidence type="ECO:0000256" key="7">
    <source>
        <dbReference type="ARBA" id="ARBA00021726"/>
    </source>
</evidence>
<keyword evidence="9" id="KW-0812">Transmembrane</keyword>
<evidence type="ECO:0000256" key="13">
    <source>
        <dbReference type="ARBA" id="ARBA00022837"/>
    </source>
</evidence>
<name>A0A411HK67_9GAMM</name>
<dbReference type="GO" id="GO:0005509">
    <property type="term" value="F:calcium ion binding"/>
    <property type="evidence" value="ECO:0007669"/>
    <property type="project" value="TreeGrafter"/>
</dbReference>
<reference evidence="22 23" key="1">
    <citation type="submission" date="2019-01" db="EMBL/GenBank/DDBJ databases">
        <title>Pseudolysobacter antarctica gen. nov., sp. nov., isolated from Fildes Peninsula, Antarctica.</title>
        <authorList>
            <person name="Wei Z."/>
            <person name="Peng F."/>
        </authorList>
    </citation>
    <scope>NUCLEOTIDE SEQUENCE [LARGE SCALE GENOMIC DNA]</scope>
    <source>
        <strain evidence="22 23">AQ6-296</strain>
    </source>
</reference>
<dbReference type="PANTHER" id="PTHR40457:SF1">
    <property type="entry name" value="PHOSPHOLIPASE A1"/>
    <property type="match status" value="1"/>
</dbReference>
<evidence type="ECO:0000256" key="12">
    <source>
        <dbReference type="ARBA" id="ARBA00022801"/>
    </source>
</evidence>
<keyword evidence="15 20" id="KW-0443">Lipid metabolism</keyword>
<dbReference type="InterPro" id="IPR036541">
    <property type="entry name" value="PLipase_A1_sf"/>
</dbReference>
<comment type="subunit">
    <text evidence="4 20">Homodimer; dimerization is reversible, and the dimeric form is the active one.</text>
</comment>
<evidence type="ECO:0000256" key="4">
    <source>
        <dbReference type="ARBA" id="ARBA00011702"/>
    </source>
</evidence>
<evidence type="ECO:0000256" key="1">
    <source>
        <dbReference type="ARBA" id="ARBA00000111"/>
    </source>
</evidence>
<dbReference type="EC" id="3.1.1.4" evidence="6 20"/>
<feature type="signal peptide" evidence="20">
    <location>
        <begin position="1"/>
        <end position="32"/>
    </location>
</feature>
<evidence type="ECO:0000256" key="9">
    <source>
        <dbReference type="ARBA" id="ARBA00022692"/>
    </source>
</evidence>
<dbReference type="OrthoDB" id="188433at2"/>
<dbReference type="PRINTS" id="PR01486">
    <property type="entry name" value="PHPHLIPASEA1"/>
</dbReference>
<dbReference type="GO" id="GO:0004623">
    <property type="term" value="F:phospholipase A2 activity"/>
    <property type="evidence" value="ECO:0007669"/>
    <property type="project" value="UniProtKB-EC"/>
</dbReference>
<dbReference type="EC" id="3.1.1.32" evidence="5 20"/>
<comment type="similarity">
    <text evidence="3 20">Belongs to the phospholipase A1 family.</text>
</comment>
<dbReference type="InterPro" id="IPR003187">
    <property type="entry name" value="PLipase_A1"/>
</dbReference>
<feature type="compositionally biased region" description="Polar residues" evidence="21">
    <location>
        <begin position="71"/>
        <end position="82"/>
    </location>
</feature>
<proteinExistence type="inferred from homology"/>
<keyword evidence="8" id="KW-1134">Transmembrane beta strand</keyword>
<dbReference type="PANTHER" id="PTHR40457">
    <property type="entry name" value="PHOSPHOLIPASE A1"/>
    <property type="match status" value="1"/>
</dbReference>
<keyword evidence="11 20" id="KW-0732">Signal</keyword>
<evidence type="ECO:0000313" key="23">
    <source>
        <dbReference type="Proteomes" id="UP000291562"/>
    </source>
</evidence>
<evidence type="ECO:0000256" key="17">
    <source>
        <dbReference type="ARBA" id="ARBA00023237"/>
    </source>
</evidence>
<organism evidence="22 23">
    <name type="scientific">Pseudolysobacter antarcticus</name>
    <dbReference type="NCBI Taxonomy" id="2511995"/>
    <lineage>
        <taxon>Bacteria</taxon>
        <taxon>Pseudomonadati</taxon>
        <taxon>Pseudomonadota</taxon>
        <taxon>Gammaproteobacteria</taxon>
        <taxon>Lysobacterales</taxon>
        <taxon>Rhodanobacteraceae</taxon>
        <taxon>Pseudolysobacter</taxon>
    </lineage>
</organism>
<feature type="active site" description="Nucleophile" evidence="18">
    <location>
        <position position="240"/>
    </location>
</feature>
<keyword evidence="10 19" id="KW-0479">Metal-binding</keyword>
<feature type="binding site" description="in dimeric form" evidence="19">
    <location>
        <position position="248"/>
    </location>
    <ligand>
        <name>Ca(2+)</name>
        <dbReference type="ChEBI" id="CHEBI:29108"/>
        <label>1</label>
    </ligand>
</feature>
<evidence type="ECO:0000256" key="3">
    <source>
        <dbReference type="ARBA" id="ARBA00010525"/>
    </source>
</evidence>
<dbReference type="GO" id="GO:0008970">
    <property type="term" value="F:phospholipase A1 activity"/>
    <property type="evidence" value="ECO:0007669"/>
    <property type="project" value="UniProtKB-EC"/>
</dbReference>
<evidence type="ECO:0000256" key="18">
    <source>
        <dbReference type="PIRSR" id="PIRSR603187-1"/>
    </source>
</evidence>
<evidence type="ECO:0000256" key="20">
    <source>
        <dbReference type="RuleBase" id="RU366027"/>
    </source>
</evidence>
<comment type="cofactor">
    <cofactor evidence="20">
        <name>Ca(2+)</name>
        <dbReference type="ChEBI" id="CHEBI:29108"/>
    </cofactor>
    <text evidence="20">Binds 1 Ca(2+) ion per monomer. In the dimeric form the Ca(2+) is bound by different amino acids with binding of each Ca(2+) shared with ligands coming from each monomer. The Ca(2+) ion may have a role in catalysis.</text>
</comment>
<dbReference type="EMBL" id="CP035704">
    <property type="protein sequence ID" value="QBB70790.1"/>
    <property type="molecule type" value="Genomic_DNA"/>
</dbReference>
<keyword evidence="13 19" id="KW-0106">Calcium</keyword>
<protein>
    <recommendedName>
        <fullName evidence="7 20">Phospholipase A1</fullName>
        <ecNumber evidence="5 20">3.1.1.32</ecNumber>
        <ecNumber evidence="6 20">3.1.1.4</ecNumber>
    </recommendedName>
    <alternativeName>
        <fullName evidence="20">Phosphatidylcholine 1-acylhydrolase</fullName>
    </alternativeName>
</protein>
<evidence type="ECO:0000256" key="21">
    <source>
        <dbReference type="SAM" id="MobiDB-lite"/>
    </source>
</evidence>
<feature type="binding site" description="in dimeric form" evidence="19">
    <location>
        <position position="202"/>
    </location>
    <ligand>
        <name>Ca(2+)</name>
        <dbReference type="ChEBI" id="CHEBI:29108"/>
        <label>1</label>
    </ligand>
</feature>
<dbReference type="Proteomes" id="UP000291562">
    <property type="component" value="Chromosome"/>
</dbReference>
<evidence type="ECO:0000256" key="2">
    <source>
        <dbReference type="ARBA" id="ARBA00001604"/>
    </source>
</evidence>
<gene>
    <name evidence="22" type="ORF">ELE36_10725</name>
</gene>
<feature type="chain" id="PRO_5019611736" description="Phospholipase A1" evidence="20">
    <location>
        <begin position="33"/>
        <end position="368"/>
    </location>
</feature>
<evidence type="ECO:0000256" key="14">
    <source>
        <dbReference type="ARBA" id="ARBA00022963"/>
    </source>
</evidence>
<evidence type="ECO:0000256" key="8">
    <source>
        <dbReference type="ARBA" id="ARBA00022452"/>
    </source>
</evidence>
<evidence type="ECO:0000256" key="15">
    <source>
        <dbReference type="ARBA" id="ARBA00023098"/>
    </source>
</evidence>
<evidence type="ECO:0000256" key="16">
    <source>
        <dbReference type="ARBA" id="ARBA00023136"/>
    </source>
</evidence>
<keyword evidence="12 20" id="KW-0378">Hydrolase</keyword>
<dbReference type="CDD" id="cd00541">
    <property type="entry name" value="OMPLA"/>
    <property type="match status" value="1"/>
</dbReference>
<evidence type="ECO:0000256" key="10">
    <source>
        <dbReference type="ARBA" id="ARBA00022723"/>
    </source>
</evidence>
<comment type="catalytic activity">
    <reaction evidence="1 20">
        <text>a 1,2-diacyl-sn-glycero-3-phosphocholine + H2O = a 2-acyl-sn-glycero-3-phosphocholine + a fatty acid + H(+)</text>
        <dbReference type="Rhea" id="RHEA:18689"/>
        <dbReference type="ChEBI" id="CHEBI:15377"/>
        <dbReference type="ChEBI" id="CHEBI:15378"/>
        <dbReference type="ChEBI" id="CHEBI:28868"/>
        <dbReference type="ChEBI" id="CHEBI:57643"/>
        <dbReference type="ChEBI" id="CHEBI:57875"/>
        <dbReference type="EC" id="3.1.1.32"/>
    </reaction>
</comment>
<evidence type="ECO:0000256" key="5">
    <source>
        <dbReference type="ARBA" id="ARBA00013179"/>
    </source>
</evidence>
<evidence type="ECO:0000313" key="22">
    <source>
        <dbReference type="EMBL" id="QBB70790.1"/>
    </source>
</evidence>
<accession>A0A411HK67</accession>
<keyword evidence="23" id="KW-1185">Reference proteome</keyword>
<dbReference type="KEGG" id="xbc:ELE36_10725"/>
<evidence type="ECO:0000256" key="19">
    <source>
        <dbReference type="PIRSR" id="PIRSR603187-2"/>
    </source>
</evidence>
<dbReference type="Pfam" id="PF02253">
    <property type="entry name" value="PLA1"/>
    <property type="match status" value="1"/>
</dbReference>
<feature type="active site" description="Proton acceptor" evidence="18">
    <location>
        <position position="238"/>
    </location>
</feature>
<evidence type="ECO:0000256" key="11">
    <source>
        <dbReference type="ARBA" id="ARBA00022729"/>
    </source>
</evidence>
<comment type="function">
    <text evidence="20">Hydrolysis of phosphatidylcholine with phospholipase A2 (EC 3.1.1.4) and phospholipase A1 (EC 3.1.1.32) activities.</text>
</comment>
<evidence type="ECO:0000256" key="6">
    <source>
        <dbReference type="ARBA" id="ARBA00013278"/>
    </source>
</evidence>
<dbReference type="GO" id="GO:0016042">
    <property type="term" value="P:lipid catabolic process"/>
    <property type="evidence" value="ECO:0007669"/>
    <property type="project" value="UniProtKB-KW"/>
</dbReference>
<feature type="binding site" description="in dimeric form" evidence="19">
    <location>
        <position position="281"/>
    </location>
    <ligand>
        <name>Ca(2+)</name>
        <dbReference type="ChEBI" id="CHEBI:29108"/>
        <label>1</label>
    </ligand>
</feature>
<keyword evidence="14 20" id="KW-0442">Lipid degradation</keyword>